<proteinExistence type="predicted"/>
<evidence type="ECO:0000313" key="1">
    <source>
        <dbReference type="EMBL" id="SEN67405.1"/>
    </source>
</evidence>
<evidence type="ECO:0000313" key="2">
    <source>
        <dbReference type="Proteomes" id="UP000199512"/>
    </source>
</evidence>
<name>A0A1H8IGK9_9FIRM</name>
<dbReference type="STRING" id="215200.SAMN05216454_1088"/>
<accession>A0A1H8IGK9</accession>
<dbReference type="Proteomes" id="UP000199512">
    <property type="component" value="Unassembled WGS sequence"/>
</dbReference>
<dbReference type="RefSeq" id="WP_091975621.1">
    <property type="nucleotide sequence ID" value="NZ_FODF01000008.1"/>
</dbReference>
<protein>
    <submittedName>
        <fullName evidence="1">Uncharacterized protein</fullName>
    </submittedName>
</protein>
<gene>
    <name evidence="1" type="ORF">SAMN05216454_1088</name>
</gene>
<dbReference type="OrthoDB" id="1750182at2"/>
<dbReference type="AlphaFoldDB" id="A0A1H8IGK9"/>
<organism evidence="1 2">
    <name type="scientific">Peptostreptococcus russellii</name>
    <dbReference type="NCBI Taxonomy" id="215200"/>
    <lineage>
        <taxon>Bacteria</taxon>
        <taxon>Bacillati</taxon>
        <taxon>Bacillota</taxon>
        <taxon>Clostridia</taxon>
        <taxon>Peptostreptococcales</taxon>
        <taxon>Peptostreptococcaceae</taxon>
        <taxon>Peptostreptococcus</taxon>
    </lineage>
</organism>
<sequence length="196" mass="24002">MAFRFDREIMKWFDSFFEDQIDIFNVNNFLCSMQEFDPQKRTDNLIILEKENSDYWRLEFSIPENYVIKLRKNVHPFFGEYIYDQISIYSDDRIYDFVNQYIVKILNNVVNYTYHPIDRIYYMDFNDEFIRKCKYLQIGEKRVIDEDLYLTPLSNKNFDFYNFAKTFKLNLSFDPKKGEDLLDSILDLRKSIIISE</sequence>
<reference evidence="1 2" key="1">
    <citation type="submission" date="2016-10" db="EMBL/GenBank/DDBJ databases">
        <authorList>
            <person name="de Groot N.N."/>
        </authorList>
    </citation>
    <scope>NUCLEOTIDE SEQUENCE [LARGE SCALE GENOMIC DNA]</scope>
    <source>
        <strain evidence="1 2">Calf135</strain>
    </source>
</reference>
<keyword evidence="2" id="KW-1185">Reference proteome</keyword>
<dbReference type="EMBL" id="FODF01000008">
    <property type="protein sequence ID" value="SEN67405.1"/>
    <property type="molecule type" value="Genomic_DNA"/>
</dbReference>